<dbReference type="InterPro" id="IPR051082">
    <property type="entry name" value="Pentapeptide-BTB/POZ_domain"/>
</dbReference>
<dbReference type="InterPro" id="IPR000971">
    <property type="entry name" value="Globin"/>
</dbReference>
<comment type="caution">
    <text evidence="3">The sequence shown here is derived from an EMBL/GenBank/DDBJ whole genome shotgun (WGS) entry which is preliminary data.</text>
</comment>
<dbReference type="AlphaFoldDB" id="A0AAE3KU32"/>
<keyword evidence="1" id="KW-0812">Transmembrane</keyword>
<dbReference type="Pfam" id="PF00042">
    <property type="entry name" value="Globin"/>
    <property type="match status" value="1"/>
</dbReference>
<protein>
    <submittedName>
        <fullName evidence="3">Pentapeptide repeat-containing protein</fullName>
    </submittedName>
</protein>
<name>A0AAE3KU32_9CYAN</name>
<dbReference type="GO" id="GO:0019825">
    <property type="term" value="F:oxygen binding"/>
    <property type="evidence" value="ECO:0007669"/>
    <property type="project" value="InterPro"/>
</dbReference>
<dbReference type="InterPro" id="IPR012292">
    <property type="entry name" value="Globin/Proto"/>
</dbReference>
<accession>A0AAE3KU32</accession>
<feature type="transmembrane region" description="Helical" evidence="1">
    <location>
        <begin position="292"/>
        <end position="315"/>
    </location>
</feature>
<gene>
    <name evidence="3" type="ORF">NJ959_21835</name>
</gene>
<evidence type="ECO:0000259" key="2">
    <source>
        <dbReference type="PROSITE" id="PS01033"/>
    </source>
</evidence>
<dbReference type="SUPFAM" id="SSF46458">
    <property type="entry name" value="Globin-like"/>
    <property type="match status" value="1"/>
</dbReference>
<dbReference type="GO" id="GO:0020037">
    <property type="term" value="F:heme binding"/>
    <property type="evidence" value="ECO:0007669"/>
    <property type="project" value="InterPro"/>
</dbReference>
<dbReference type="InterPro" id="IPR009050">
    <property type="entry name" value="Globin-like_sf"/>
</dbReference>
<dbReference type="Gene3D" id="1.10.490.10">
    <property type="entry name" value="Globins"/>
    <property type="match status" value="1"/>
</dbReference>
<evidence type="ECO:0000256" key="1">
    <source>
        <dbReference type="SAM" id="Phobius"/>
    </source>
</evidence>
<dbReference type="PROSITE" id="PS01033">
    <property type="entry name" value="GLOBIN"/>
    <property type="match status" value="1"/>
</dbReference>
<evidence type="ECO:0000313" key="4">
    <source>
        <dbReference type="Proteomes" id="UP001204953"/>
    </source>
</evidence>
<organism evidence="3 4">
    <name type="scientific">Limnofasciculus baicalensis BBK-W-15</name>
    <dbReference type="NCBI Taxonomy" id="2699891"/>
    <lineage>
        <taxon>Bacteria</taxon>
        <taxon>Bacillati</taxon>
        <taxon>Cyanobacteriota</taxon>
        <taxon>Cyanophyceae</taxon>
        <taxon>Coleofasciculales</taxon>
        <taxon>Coleofasciculaceae</taxon>
        <taxon>Limnofasciculus</taxon>
        <taxon>Limnofasciculus baicalensis</taxon>
    </lineage>
</organism>
<reference evidence="3" key="1">
    <citation type="submission" date="2022-06" db="EMBL/GenBank/DDBJ databases">
        <title>New cyanobacteria of genus Symplocastrum in benthos of Lake Baikal.</title>
        <authorList>
            <person name="Sorokovikova E."/>
            <person name="Tikhonova I."/>
            <person name="Krasnopeev A."/>
            <person name="Evseev P."/>
            <person name="Gladkikh A."/>
            <person name="Belykh O."/>
        </authorList>
    </citation>
    <scope>NUCLEOTIDE SEQUENCE</scope>
    <source>
        <strain evidence="3">BBK-W-15</strain>
    </source>
</reference>
<evidence type="ECO:0000313" key="3">
    <source>
        <dbReference type="EMBL" id="MCP2731072.1"/>
    </source>
</evidence>
<dbReference type="SUPFAM" id="SSF141571">
    <property type="entry name" value="Pentapeptide repeat-like"/>
    <property type="match status" value="1"/>
</dbReference>
<keyword evidence="1" id="KW-0472">Membrane</keyword>
<dbReference type="EMBL" id="JAMZMM010000276">
    <property type="protein sequence ID" value="MCP2731072.1"/>
    <property type="molecule type" value="Genomic_DNA"/>
</dbReference>
<sequence>MKRRPQGKSSFFNFFRPINANKFKGTDVQYPGEEVELKTENNPEAESMETPLQIKSQLEEITESEPTELPIELLERSFEKVKPHANEFASSFYDNLFAAYPELTHLFTSTDMKAQEKKLLNSLALVVENLRNPEVLEPVLNALGARHVGYGAIPKYYGPVQQALLMTFEQYLQEDWTGEVKEAWTKALRGITAQMLKGSGAAASPTVVQKTKTAVLETPEQSKVALINEVKHSAQSGELKKKHLISIEVDTELLKEIVAKINEKYRNFFANKINDNSAISTVRKSISKISEFFWKTPTSLIVIIAASLFTILFVSIDQDSILGKALGGTDAISLVIAVVLFIKEAPDRKKQFHYQAWSIVDAANNIKVSYARVLALQDLNADGVSLKELQAPCAQLDEIKLPNADLSQANLSEADLNHSDLNNSNLSNANLSKAILNSANLSHANLSFSSLSQANLSSANLSYANLVCADLSNANMTGVNLKNATLGGANFNKTCLLGANLKNAKVSQSELSGAILEGAIMPDGSKYKSVET</sequence>
<dbReference type="CDD" id="cd12131">
    <property type="entry name" value="HGbI-like"/>
    <property type="match status" value="1"/>
</dbReference>
<keyword evidence="1" id="KW-1133">Transmembrane helix</keyword>
<keyword evidence="4" id="KW-1185">Reference proteome</keyword>
<dbReference type="Pfam" id="PF00805">
    <property type="entry name" value="Pentapeptide"/>
    <property type="match status" value="3"/>
</dbReference>
<dbReference type="PANTHER" id="PTHR14136">
    <property type="entry name" value="BTB_POZ DOMAIN-CONTAINING PROTEIN KCTD9"/>
    <property type="match status" value="1"/>
</dbReference>
<feature type="domain" description="Globin" evidence="2">
    <location>
        <begin position="65"/>
        <end position="200"/>
    </location>
</feature>
<dbReference type="PANTHER" id="PTHR14136:SF17">
    <property type="entry name" value="BTB_POZ DOMAIN-CONTAINING PROTEIN KCTD9"/>
    <property type="match status" value="1"/>
</dbReference>
<dbReference type="Proteomes" id="UP001204953">
    <property type="component" value="Unassembled WGS sequence"/>
</dbReference>
<dbReference type="RefSeq" id="WP_254013817.1">
    <property type="nucleotide sequence ID" value="NZ_JAMZMM010000276.1"/>
</dbReference>
<dbReference type="Gene3D" id="2.160.20.80">
    <property type="entry name" value="E3 ubiquitin-protein ligase SopA"/>
    <property type="match status" value="1"/>
</dbReference>
<proteinExistence type="predicted"/>
<feature type="transmembrane region" description="Helical" evidence="1">
    <location>
        <begin position="321"/>
        <end position="342"/>
    </location>
</feature>
<dbReference type="InterPro" id="IPR001646">
    <property type="entry name" value="5peptide_repeat"/>
</dbReference>